<evidence type="ECO:0000313" key="2">
    <source>
        <dbReference type="Proteomes" id="UP001062846"/>
    </source>
</evidence>
<organism evidence="1 2">
    <name type="scientific">Rhododendron molle</name>
    <name type="common">Chinese azalea</name>
    <name type="synonym">Azalea mollis</name>
    <dbReference type="NCBI Taxonomy" id="49168"/>
    <lineage>
        <taxon>Eukaryota</taxon>
        <taxon>Viridiplantae</taxon>
        <taxon>Streptophyta</taxon>
        <taxon>Embryophyta</taxon>
        <taxon>Tracheophyta</taxon>
        <taxon>Spermatophyta</taxon>
        <taxon>Magnoliopsida</taxon>
        <taxon>eudicotyledons</taxon>
        <taxon>Gunneridae</taxon>
        <taxon>Pentapetalae</taxon>
        <taxon>asterids</taxon>
        <taxon>Ericales</taxon>
        <taxon>Ericaceae</taxon>
        <taxon>Ericoideae</taxon>
        <taxon>Rhodoreae</taxon>
        <taxon>Rhododendron</taxon>
    </lineage>
</organism>
<dbReference type="Proteomes" id="UP001062846">
    <property type="component" value="Chromosome 9"/>
</dbReference>
<proteinExistence type="predicted"/>
<keyword evidence="2" id="KW-1185">Reference proteome</keyword>
<sequence>MTGIIIESNALTTVQLINEDNATNHPQRNLINDVHAILERTGSTLNHIYREAINMRIILLELERNR</sequence>
<reference evidence="1" key="1">
    <citation type="submission" date="2022-02" db="EMBL/GenBank/DDBJ databases">
        <title>Plant Genome Project.</title>
        <authorList>
            <person name="Zhang R.-G."/>
        </authorList>
    </citation>
    <scope>NUCLEOTIDE SEQUENCE</scope>
    <source>
        <strain evidence="1">AT1</strain>
    </source>
</reference>
<comment type="caution">
    <text evidence="1">The sequence shown here is derived from an EMBL/GenBank/DDBJ whole genome shotgun (WGS) entry which is preliminary data.</text>
</comment>
<gene>
    <name evidence="1" type="ORF">RHMOL_Rhmol09G0121000</name>
</gene>
<name>A0ACC0MCM1_RHOML</name>
<protein>
    <submittedName>
        <fullName evidence="1">Uncharacterized protein</fullName>
    </submittedName>
</protein>
<accession>A0ACC0MCM1</accession>
<dbReference type="EMBL" id="CM046396">
    <property type="protein sequence ID" value="KAI8538649.1"/>
    <property type="molecule type" value="Genomic_DNA"/>
</dbReference>
<evidence type="ECO:0000313" key="1">
    <source>
        <dbReference type="EMBL" id="KAI8538649.1"/>
    </source>
</evidence>